<sequence length="85" mass="9032">MILRDTDTARADPATHGEFLGAALPDLGLVVPRLALILTQMAGQVPTPNVTVHALHRSGPTDSERGACLRFVGDPANRASIDEYI</sequence>
<evidence type="ECO:0000313" key="2">
    <source>
        <dbReference type="Proteomes" id="UP001055868"/>
    </source>
</evidence>
<keyword evidence="2" id="KW-1185">Reference proteome</keyword>
<dbReference type="EMBL" id="CP097218">
    <property type="protein sequence ID" value="UQN28268.1"/>
    <property type="molecule type" value="Genomic_DNA"/>
</dbReference>
<dbReference type="RefSeq" id="WP_249477303.1">
    <property type="nucleotide sequence ID" value="NZ_CP097218.1"/>
</dbReference>
<evidence type="ECO:0000313" key="1">
    <source>
        <dbReference type="EMBL" id="UQN28268.1"/>
    </source>
</evidence>
<protein>
    <submittedName>
        <fullName evidence="1">Uncharacterized protein</fullName>
    </submittedName>
</protein>
<proteinExistence type="predicted"/>
<accession>A0ABY4N491</accession>
<reference evidence="1" key="1">
    <citation type="submission" date="2022-05" db="EMBL/GenBank/DDBJ databases">
        <title>Genomic analysis of Brachybacterium sp. CBA3104.</title>
        <authorList>
            <person name="Roh S.W."/>
            <person name="Kim Y.B."/>
            <person name="Kim Y."/>
        </authorList>
    </citation>
    <scope>NUCLEOTIDE SEQUENCE</scope>
    <source>
        <strain evidence="1">CBA3104</strain>
    </source>
</reference>
<dbReference type="Proteomes" id="UP001055868">
    <property type="component" value="Chromosome"/>
</dbReference>
<name>A0ABY4N491_9MICO</name>
<organism evidence="1 2">
    <name type="scientific">Brachybacterium kimchii</name>
    <dbReference type="NCBI Taxonomy" id="2942909"/>
    <lineage>
        <taxon>Bacteria</taxon>
        <taxon>Bacillati</taxon>
        <taxon>Actinomycetota</taxon>
        <taxon>Actinomycetes</taxon>
        <taxon>Micrococcales</taxon>
        <taxon>Dermabacteraceae</taxon>
        <taxon>Brachybacterium</taxon>
    </lineage>
</organism>
<gene>
    <name evidence="1" type="ORF">M4486_11470</name>
</gene>